<dbReference type="EMBL" id="LXQA010132552">
    <property type="protein sequence ID" value="MCI22823.1"/>
    <property type="molecule type" value="Genomic_DNA"/>
</dbReference>
<organism evidence="1 2">
    <name type="scientific">Trifolium medium</name>
    <dbReference type="NCBI Taxonomy" id="97028"/>
    <lineage>
        <taxon>Eukaryota</taxon>
        <taxon>Viridiplantae</taxon>
        <taxon>Streptophyta</taxon>
        <taxon>Embryophyta</taxon>
        <taxon>Tracheophyta</taxon>
        <taxon>Spermatophyta</taxon>
        <taxon>Magnoliopsida</taxon>
        <taxon>eudicotyledons</taxon>
        <taxon>Gunneridae</taxon>
        <taxon>Pentapetalae</taxon>
        <taxon>rosids</taxon>
        <taxon>fabids</taxon>
        <taxon>Fabales</taxon>
        <taxon>Fabaceae</taxon>
        <taxon>Papilionoideae</taxon>
        <taxon>50 kb inversion clade</taxon>
        <taxon>NPAAA clade</taxon>
        <taxon>Hologalegina</taxon>
        <taxon>IRL clade</taxon>
        <taxon>Trifolieae</taxon>
        <taxon>Trifolium</taxon>
    </lineage>
</organism>
<accession>A0A392QEM6</accession>
<feature type="non-terminal residue" evidence="1">
    <location>
        <position position="26"/>
    </location>
</feature>
<name>A0A392QEM6_9FABA</name>
<comment type="caution">
    <text evidence="1">The sequence shown here is derived from an EMBL/GenBank/DDBJ whole genome shotgun (WGS) entry which is preliminary data.</text>
</comment>
<reference evidence="1 2" key="1">
    <citation type="journal article" date="2018" name="Front. Plant Sci.">
        <title>Red Clover (Trifolium pratense) and Zigzag Clover (T. medium) - A Picture of Genomic Similarities and Differences.</title>
        <authorList>
            <person name="Dluhosova J."/>
            <person name="Istvanek J."/>
            <person name="Nedelnik J."/>
            <person name="Repkova J."/>
        </authorList>
    </citation>
    <scope>NUCLEOTIDE SEQUENCE [LARGE SCALE GENOMIC DNA]</scope>
    <source>
        <strain evidence="2">cv. 10/8</strain>
        <tissue evidence="1">Leaf</tissue>
    </source>
</reference>
<evidence type="ECO:0000313" key="2">
    <source>
        <dbReference type="Proteomes" id="UP000265520"/>
    </source>
</evidence>
<evidence type="ECO:0000313" key="1">
    <source>
        <dbReference type="EMBL" id="MCI22823.1"/>
    </source>
</evidence>
<dbReference type="AlphaFoldDB" id="A0A392QEM6"/>
<keyword evidence="2" id="KW-1185">Reference proteome</keyword>
<protein>
    <submittedName>
        <fullName evidence="1">Uncharacterized protein</fullName>
    </submittedName>
</protein>
<dbReference type="Proteomes" id="UP000265520">
    <property type="component" value="Unassembled WGS sequence"/>
</dbReference>
<proteinExistence type="predicted"/>
<sequence>MSSKSIYACIFSMPIELPQHPKFSTL</sequence>